<evidence type="ECO:0000313" key="2">
    <source>
        <dbReference type="Proteomes" id="UP001219525"/>
    </source>
</evidence>
<dbReference type="SUPFAM" id="SSF50370">
    <property type="entry name" value="Ricin B-like lectins"/>
    <property type="match status" value="1"/>
</dbReference>
<keyword evidence="2" id="KW-1185">Reference proteome</keyword>
<accession>A0AAD6YUY3</accession>
<sequence length="157" mass="16735">MVNITDLVANSFIFFNFQGLVLDLSFSRPLENNPVVSNPPNGNPNQIWNAVASPFGDGNGLAFQTQVGPTYLSYSGAPDGFAEFAQTTVHANIPVTLAAKQIGTGANFAFFEIVTNMSMTAWPVQGPALVTSPVTFEVYHGGPEQVWNLTQLTGPLG</sequence>
<name>A0AAD6YUY3_9AGAR</name>
<protein>
    <submittedName>
        <fullName evidence="1">Uncharacterized protein</fullName>
    </submittedName>
</protein>
<proteinExistence type="predicted"/>
<organism evidence="1 2">
    <name type="scientific">Mycena pura</name>
    <dbReference type="NCBI Taxonomy" id="153505"/>
    <lineage>
        <taxon>Eukaryota</taxon>
        <taxon>Fungi</taxon>
        <taxon>Dikarya</taxon>
        <taxon>Basidiomycota</taxon>
        <taxon>Agaricomycotina</taxon>
        <taxon>Agaricomycetes</taxon>
        <taxon>Agaricomycetidae</taxon>
        <taxon>Agaricales</taxon>
        <taxon>Marasmiineae</taxon>
        <taxon>Mycenaceae</taxon>
        <taxon>Mycena</taxon>
    </lineage>
</organism>
<dbReference type="EMBL" id="JARJCW010000001">
    <property type="protein sequence ID" value="KAJ7230307.1"/>
    <property type="molecule type" value="Genomic_DNA"/>
</dbReference>
<dbReference type="Gene3D" id="2.80.10.50">
    <property type="match status" value="1"/>
</dbReference>
<dbReference type="InterPro" id="IPR035992">
    <property type="entry name" value="Ricin_B-like_lectins"/>
</dbReference>
<gene>
    <name evidence="1" type="ORF">GGX14DRAFT_384260</name>
</gene>
<reference evidence="1" key="1">
    <citation type="submission" date="2023-03" db="EMBL/GenBank/DDBJ databases">
        <title>Massive genome expansion in bonnet fungi (Mycena s.s.) driven by repeated elements and novel gene families across ecological guilds.</title>
        <authorList>
            <consortium name="Lawrence Berkeley National Laboratory"/>
            <person name="Harder C.B."/>
            <person name="Miyauchi S."/>
            <person name="Viragh M."/>
            <person name="Kuo A."/>
            <person name="Thoen E."/>
            <person name="Andreopoulos B."/>
            <person name="Lu D."/>
            <person name="Skrede I."/>
            <person name="Drula E."/>
            <person name="Henrissat B."/>
            <person name="Morin E."/>
            <person name="Kohler A."/>
            <person name="Barry K."/>
            <person name="LaButti K."/>
            <person name="Morin E."/>
            <person name="Salamov A."/>
            <person name="Lipzen A."/>
            <person name="Mereny Z."/>
            <person name="Hegedus B."/>
            <person name="Baldrian P."/>
            <person name="Stursova M."/>
            <person name="Weitz H."/>
            <person name="Taylor A."/>
            <person name="Grigoriev I.V."/>
            <person name="Nagy L.G."/>
            <person name="Martin F."/>
            <person name="Kauserud H."/>
        </authorList>
    </citation>
    <scope>NUCLEOTIDE SEQUENCE</scope>
    <source>
        <strain evidence="1">9144</strain>
    </source>
</reference>
<dbReference type="AlphaFoldDB" id="A0AAD6YUY3"/>
<comment type="caution">
    <text evidence="1">The sequence shown here is derived from an EMBL/GenBank/DDBJ whole genome shotgun (WGS) entry which is preliminary data.</text>
</comment>
<evidence type="ECO:0000313" key="1">
    <source>
        <dbReference type="EMBL" id="KAJ7230307.1"/>
    </source>
</evidence>
<dbReference type="Proteomes" id="UP001219525">
    <property type="component" value="Unassembled WGS sequence"/>
</dbReference>